<evidence type="ECO:0000256" key="6">
    <source>
        <dbReference type="ARBA" id="ARBA00023102"/>
    </source>
</evidence>
<evidence type="ECO:0000313" key="10">
    <source>
        <dbReference type="EMBL" id="KEQ96281.1"/>
    </source>
</evidence>
<keyword evidence="11" id="KW-1185">Reference proteome</keyword>
<dbReference type="FunFam" id="3.20.20.140:FF:000059">
    <property type="entry name" value="Histidinol-phosphatase"/>
    <property type="match status" value="1"/>
</dbReference>
<name>A0A074ZC25_AURSE</name>
<evidence type="ECO:0000259" key="9">
    <source>
        <dbReference type="Pfam" id="PF02811"/>
    </source>
</evidence>
<dbReference type="GO" id="GO:0000105">
    <property type="term" value="P:L-histidine biosynthetic process"/>
    <property type="evidence" value="ECO:0007669"/>
    <property type="project" value="UniProtKB-UniRule"/>
</dbReference>
<gene>
    <name evidence="10" type="ORF">AUEXF2481DRAFT_64807</name>
</gene>
<dbReference type="Pfam" id="PF02811">
    <property type="entry name" value="PHP"/>
    <property type="match status" value="1"/>
</dbReference>
<dbReference type="PANTHER" id="PTHR21039">
    <property type="entry name" value="HISTIDINOL PHOSPHATASE-RELATED"/>
    <property type="match status" value="1"/>
</dbReference>
<comment type="pathway">
    <text evidence="1 8">Amino-acid biosynthesis; L-histidine biosynthesis; L-histidine from 5-phospho-alpha-D-ribose 1-diphosphate: step 8/9.</text>
</comment>
<evidence type="ECO:0000256" key="5">
    <source>
        <dbReference type="ARBA" id="ARBA00022801"/>
    </source>
</evidence>
<feature type="domain" description="PHP" evidence="9">
    <location>
        <begin position="5"/>
        <end position="210"/>
    </location>
</feature>
<evidence type="ECO:0000256" key="7">
    <source>
        <dbReference type="ARBA" id="ARBA00049158"/>
    </source>
</evidence>
<evidence type="ECO:0000313" key="11">
    <source>
        <dbReference type="Proteomes" id="UP000030641"/>
    </source>
</evidence>
<comment type="catalytic activity">
    <reaction evidence="7 8">
        <text>L-histidinol phosphate + H2O = L-histidinol + phosphate</text>
        <dbReference type="Rhea" id="RHEA:14465"/>
        <dbReference type="ChEBI" id="CHEBI:15377"/>
        <dbReference type="ChEBI" id="CHEBI:43474"/>
        <dbReference type="ChEBI" id="CHEBI:57699"/>
        <dbReference type="ChEBI" id="CHEBI:57980"/>
        <dbReference type="EC" id="3.1.3.15"/>
    </reaction>
</comment>
<dbReference type="InterPro" id="IPR010140">
    <property type="entry name" value="Histidinol_P_phosphatase_HisJ"/>
</dbReference>
<dbReference type="GeneID" id="25369981"/>
<dbReference type="InParanoid" id="A0A074ZC25"/>
<dbReference type="GO" id="GO:0004401">
    <property type="term" value="F:histidinol-phosphatase activity"/>
    <property type="evidence" value="ECO:0007669"/>
    <property type="project" value="UniProtKB-UniRule"/>
</dbReference>
<proteinExistence type="inferred from homology"/>
<dbReference type="CDD" id="cd12110">
    <property type="entry name" value="PHP_HisPPase_Hisj_like"/>
    <property type="match status" value="1"/>
</dbReference>
<dbReference type="STRING" id="1043005.A0A074ZC25"/>
<dbReference type="OrthoDB" id="5957391at2759"/>
<dbReference type="RefSeq" id="XP_013344646.1">
    <property type="nucleotide sequence ID" value="XM_013489192.1"/>
</dbReference>
<dbReference type="GO" id="GO:0005737">
    <property type="term" value="C:cytoplasm"/>
    <property type="evidence" value="ECO:0007669"/>
    <property type="project" value="TreeGrafter"/>
</dbReference>
<evidence type="ECO:0000256" key="1">
    <source>
        <dbReference type="ARBA" id="ARBA00004970"/>
    </source>
</evidence>
<dbReference type="InterPro" id="IPR004013">
    <property type="entry name" value="PHP_dom"/>
</dbReference>
<dbReference type="FunCoup" id="A0A074ZC25">
    <property type="interactions" value="116"/>
</dbReference>
<sequence length="301" mass="34355">MPHSHHSHSGQFCAHATCTLEEMVQQAISLNMDAFALTEHMPRDAADLYPEEVDAKKLVEMFDAYYPEALRLREKYASQINILIGFECEWIRPSTHTIIKDLLSRYKFDFFVGSIHHVHTKPIDYDHDMYYEARNIAGGSDEDVFAAFFDEQYDMLKSLNPPLVGHFDLIRLKSDDPERDWTTMPAVWEKIVRNLDYVAGYGGILELNSSAIRKGMSEPYPKAEVCKEFIKKGGRFALSDDSHATSQVGLNFSKVLSFIESTGIDKVYFLTSKTDNSFDTSSAKPLSLDQLKKHKFFVSKP</sequence>
<dbReference type="AlphaFoldDB" id="A0A074ZC25"/>
<dbReference type="PANTHER" id="PTHR21039:SF0">
    <property type="entry name" value="HISTIDINOL-PHOSPHATASE"/>
    <property type="match status" value="1"/>
</dbReference>
<protein>
    <recommendedName>
        <fullName evidence="3 8">Histidinol-phosphatase</fullName>
        <shortName evidence="8">HolPase</shortName>
        <ecNumber evidence="3 8">3.1.3.15</ecNumber>
    </recommendedName>
</protein>
<keyword evidence="6 8" id="KW-0368">Histidine biosynthesis</keyword>
<dbReference type="HOGENOM" id="CLU_054611_0_1_1"/>
<dbReference type="SUPFAM" id="SSF89550">
    <property type="entry name" value="PHP domain-like"/>
    <property type="match status" value="1"/>
</dbReference>
<evidence type="ECO:0000256" key="2">
    <source>
        <dbReference type="ARBA" id="ARBA00009152"/>
    </source>
</evidence>
<dbReference type="UniPathway" id="UPA00031">
    <property type="reaction ID" value="UER00013"/>
</dbReference>
<keyword evidence="4 8" id="KW-0028">Amino-acid biosynthesis</keyword>
<keyword evidence="5 8" id="KW-0378">Hydrolase</keyword>
<dbReference type="NCBIfam" id="TIGR01856">
    <property type="entry name" value="hisJ_fam"/>
    <property type="match status" value="1"/>
</dbReference>
<dbReference type="EC" id="3.1.3.15" evidence="3 8"/>
<accession>A0A074ZC25</accession>
<evidence type="ECO:0000256" key="8">
    <source>
        <dbReference type="RuleBase" id="RU366003"/>
    </source>
</evidence>
<dbReference type="InterPro" id="IPR016195">
    <property type="entry name" value="Pol/histidinol_Pase-like"/>
</dbReference>
<evidence type="ECO:0000256" key="3">
    <source>
        <dbReference type="ARBA" id="ARBA00013085"/>
    </source>
</evidence>
<dbReference type="Proteomes" id="UP000030641">
    <property type="component" value="Unassembled WGS sequence"/>
</dbReference>
<dbReference type="Gene3D" id="3.20.20.140">
    <property type="entry name" value="Metal-dependent hydrolases"/>
    <property type="match status" value="1"/>
</dbReference>
<dbReference type="EMBL" id="KL584757">
    <property type="protein sequence ID" value="KEQ96281.1"/>
    <property type="molecule type" value="Genomic_DNA"/>
</dbReference>
<evidence type="ECO:0000256" key="4">
    <source>
        <dbReference type="ARBA" id="ARBA00022605"/>
    </source>
</evidence>
<reference evidence="10 11" key="1">
    <citation type="journal article" date="2014" name="BMC Genomics">
        <title>Genome sequencing of four Aureobasidium pullulans varieties: biotechnological potential, stress tolerance, and description of new species.</title>
        <authorList>
            <person name="Gostin Ar C."/>
            <person name="Ohm R.A."/>
            <person name="Kogej T."/>
            <person name="Sonjak S."/>
            <person name="Turk M."/>
            <person name="Zajc J."/>
            <person name="Zalar P."/>
            <person name="Grube M."/>
            <person name="Sun H."/>
            <person name="Han J."/>
            <person name="Sharma A."/>
            <person name="Chiniquy J."/>
            <person name="Ngan C.Y."/>
            <person name="Lipzen A."/>
            <person name="Barry K."/>
            <person name="Grigoriev I.V."/>
            <person name="Gunde-Cimerman N."/>
        </authorList>
    </citation>
    <scope>NUCLEOTIDE SEQUENCE [LARGE SCALE GENOMIC DNA]</scope>
    <source>
        <strain evidence="10 11">EXF-2481</strain>
    </source>
</reference>
<dbReference type="OMA" id="DYDRPMY"/>
<organism evidence="10 11">
    <name type="scientific">Aureobasidium subglaciale (strain EXF-2481)</name>
    <name type="common">Aureobasidium pullulans var. subglaciale</name>
    <dbReference type="NCBI Taxonomy" id="1043005"/>
    <lineage>
        <taxon>Eukaryota</taxon>
        <taxon>Fungi</taxon>
        <taxon>Dikarya</taxon>
        <taxon>Ascomycota</taxon>
        <taxon>Pezizomycotina</taxon>
        <taxon>Dothideomycetes</taxon>
        <taxon>Dothideomycetidae</taxon>
        <taxon>Dothideales</taxon>
        <taxon>Saccotheciaceae</taxon>
        <taxon>Aureobasidium</taxon>
    </lineage>
</organism>
<comment type="similarity">
    <text evidence="2 8">Belongs to the PHP hydrolase family. HisK subfamily.</text>
</comment>